<dbReference type="SUPFAM" id="SSF55729">
    <property type="entry name" value="Acyl-CoA N-acyltransferases (Nat)"/>
    <property type="match status" value="1"/>
</dbReference>
<dbReference type="Proteomes" id="UP000317043">
    <property type="component" value="Unassembled WGS sequence"/>
</dbReference>
<evidence type="ECO:0000313" key="3">
    <source>
        <dbReference type="Proteomes" id="UP000317043"/>
    </source>
</evidence>
<dbReference type="PANTHER" id="PTHR43441">
    <property type="entry name" value="RIBOSOMAL-PROTEIN-SERINE ACETYLTRANSFERASE"/>
    <property type="match status" value="1"/>
</dbReference>
<keyword evidence="2" id="KW-0808">Transferase</keyword>
<keyword evidence="3" id="KW-1185">Reference proteome</keyword>
<reference evidence="2 3" key="1">
    <citation type="submission" date="2019-06" db="EMBL/GenBank/DDBJ databases">
        <title>Sequencing the genomes of 1000 actinobacteria strains.</title>
        <authorList>
            <person name="Klenk H.-P."/>
        </authorList>
    </citation>
    <scope>NUCLEOTIDE SEQUENCE [LARGE SCALE GENOMIC DNA]</scope>
    <source>
        <strain evidence="2 3">DSM 45928</strain>
    </source>
</reference>
<dbReference type="GO" id="GO:0005737">
    <property type="term" value="C:cytoplasm"/>
    <property type="evidence" value="ECO:0007669"/>
    <property type="project" value="TreeGrafter"/>
</dbReference>
<dbReference type="PROSITE" id="PS51186">
    <property type="entry name" value="GNAT"/>
    <property type="match status" value="1"/>
</dbReference>
<organism evidence="2 3">
    <name type="scientific">Stackebrandtia endophytica</name>
    <dbReference type="NCBI Taxonomy" id="1496996"/>
    <lineage>
        <taxon>Bacteria</taxon>
        <taxon>Bacillati</taxon>
        <taxon>Actinomycetota</taxon>
        <taxon>Actinomycetes</taxon>
        <taxon>Glycomycetales</taxon>
        <taxon>Glycomycetaceae</taxon>
        <taxon>Stackebrandtia</taxon>
    </lineage>
</organism>
<dbReference type="GO" id="GO:0008999">
    <property type="term" value="F:protein-N-terminal-alanine acetyltransferase activity"/>
    <property type="evidence" value="ECO:0007669"/>
    <property type="project" value="TreeGrafter"/>
</dbReference>
<sequence length="180" mass="20103">MFSIALSDSAKLCPLEPWQAEEFLTHMDRARSNLDPWIPWASRSTDLASARAALQSYADRQAADAGRLFGIWRDGVLVGGVMFVSFNRNTGVCEIGVWLEKAAEGNGLISAAVSHLIDYAFDERGMSRIEWHTSPANERSNGVARRMGMRLEGTLREAFLHNGVRHDTEVWALLPSDRNR</sequence>
<comment type="caution">
    <text evidence="2">The sequence shown here is derived from an EMBL/GenBank/DDBJ whole genome shotgun (WGS) entry which is preliminary data.</text>
</comment>
<feature type="domain" description="N-acetyltransferase" evidence="1">
    <location>
        <begin position="24"/>
        <end position="177"/>
    </location>
</feature>
<name>A0A543APR7_9ACTN</name>
<dbReference type="RefSeq" id="WP_142033788.1">
    <property type="nucleotide sequence ID" value="NZ_JBHTGS010000002.1"/>
</dbReference>
<accession>A0A543APR7</accession>
<dbReference type="EMBL" id="VFOW01000001">
    <property type="protein sequence ID" value="TQL74574.1"/>
    <property type="molecule type" value="Genomic_DNA"/>
</dbReference>
<dbReference type="Pfam" id="PF13302">
    <property type="entry name" value="Acetyltransf_3"/>
    <property type="match status" value="1"/>
</dbReference>
<dbReference type="GO" id="GO:1990189">
    <property type="term" value="F:protein N-terminal-serine acetyltransferase activity"/>
    <property type="evidence" value="ECO:0007669"/>
    <property type="project" value="TreeGrafter"/>
</dbReference>
<dbReference type="InterPro" id="IPR000182">
    <property type="entry name" value="GNAT_dom"/>
</dbReference>
<proteinExistence type="predicted"/>
<dbReference type="InterPro" id="IPR016181">
    <property type="entry name" value="Acyl_CoA_acyltransferase"/>
</dbReference>
<dbReference type="InterPro" id="IPR051908">
    <property type="entry name" value="Ribosomal_N-acetyltransferase"/>
</dbReference>
<dbReference type="FunFam" id="3.40.630.30:FF:000182">
    <property type="entry name" value="Putative acetyltransferase"/>
    <property type="match status" value="1"/>
</dbReference>
<evidence type="ECO:0000313" key="2">
    <source>
        <dbReference type="EMBL" id="TQL74574.1"/>
    </source>
</evidence>
<dbReference type="InParanoid" id="A0A543APR7"/>
<dbReference type="PANTHER" id="PTHR43441:SF10">
    <property type="entry name" value="ACETYLTRANSFERASE"/>
    <property type="match status" value="1"/>
</dbReference>
<dbReference type="AlphaFoldDB" id="A0A543APR7"/>
<dbReference type="OrthoDB" id="5191051at2"/>
<protein>
    <submittedName>
        <fullName evidence="2">RimJ/RimL family protein N-acetyltransferase</fullName>
    </submittedName>
</protein>
<dbReference type="Gene3D" id="3.40.630.30">
    <property type="match status" value="1"/>
</dbReference>
<gene>
    <name evidence="2" type="ORF">FB566_0060</name>
</gene>
<evidence type="ECO:0000259" key="1">
    <source>
        <dbReference type="PROSITE" id="PS51186"/>
    </source>
</evidence>